<feature type="binding site" evidence="7">
    <location>
        <position position="42"/>
    </location>
    <ligand>
        <name>L-glutamate</name>
        <dbReference type="ChEBI" id="CHEBI:29985"/>
    </ligand>
</feature>
<dbReference type="NCBIfam" id="TIGR03838">
    <property type="entry name" value="queuosine_YadB"/>
    <property type="match status" value="1"/>
</dbReference>
<comment type="caution">
    <text evidence="7">Lacks conserved residue(s) required for the propagation of feature annotation.</text>
</comment>
<keyword evidence="2" id="KW-0479">Metal-binding</keyword>
<evidence type="ECO:0000256" key="5">
    <source>
        <dbReference type="ARBA" id="ARBA00022840"/>
    </source>
</evidence>
<evidence type="ECO:0000256" key="8">
    <source>
        <dbReference type="RuleBase" id="RU363037"/>
    </source>
</evidence>
<keyword evidence="4" id="KW-0862">Zinc</keyword>
<dbReference type="NCBIfam" id="NF004314">
    <property type="entry name" value="PRK05710.1-3"/>
    <property type="match status" value="1"/>
</dbReference>
<dbReference type="PANTHER" id="PTHR43311">
    <property type="entry name" value="GLUTAMATE--TRNA LIGASE"/>
    <property type="match status" value="1"/>
</dbReference>
<feature type="binding site" evidence="7">
    <location>
        <position position="188"/>
    </location>
    <ligand>
        <name>L-glutamate</name>
        <dbReference type="ChEBI" id="CHEBI:29985"/>
    </ligand>
</feature>
<feature type="binding site" evidence="7">
    <location>
        <position position="229"/>
    </location>
    <ligand>
        <name>ATP</name>
        <dbReference type="ChEBI" id="CHEBI:30616"/>
    </ligand>
</feature>
<dbReference type="EMBL" id="CP003350">
    <property type="protein sequence ID" value="AFC85216.1"/>
    <property type="molecule type" value="Genomic_DNA"/>
</dbReference>
<gene>
    <name evidence="7" type="primary">gluQ</name>
    <name evidence="10" type="ordered locus">Fraau_0743</name>
</gene>
<dbReference type="KEGG" id="fau:Fraau_0743"/>
<feature type="binding site" evidence="7">
    <location>
        <begin position="6"/>
        <end position="10"/>
    </location>
    <ligand>
        <name>L-glutamate</name>
        <dbReference type="ChEBI" id="CHEBI:29985"/>
    </ligand>
</feature>
<protein>
    <recommendedName>
        <fullName evidence="7">Glutamyl-Q tRNA(Asp) synthetase</fullName>
        <shortName evidence="7">Glu-Q-RSs</shortName>
        <ecNumber evidence="7">6.1.1.-</ecNumber>
    </recommendedName>
</protein>
<dbReference type="Proteomes" id="UP000005234">
    <property type="component" value="Chromosome"/>
</dbReference>
<dbReference type="InterPro" id="IPR020058">
    <property type="entry name" value="Glu/Gln-tRNA-synth_Ib_cat-dom"/>
</dbReference>
<dbReference type="OrthoDB" id="9807503at2"/>
<dbReference type="EC" id="6.1.1.-" evidence="7"/>
<dbReference type="GO" id="GO:0006400">
    <property type="term" value="P:tRNA modification"/>
    <property type="evidence" value="ECO:0007669"/>
    <property type="project" value="InterPro"/>
</dbReference>
<dbReference type="GO" id="GO:0008270">
    <property type="term" value="F:zinc ion binding"/>
    <property type="evidence" value="ECO:0007669"/>
    <property type="project" value="InterPro"/>
</dbReference>
<dbReference type="InterPro" id="IPR022380">
    <property type="entry name" value="Glu-Q_tRNA(Asp)_Synthase"/>
</dbReference>
<name>H8KZB2_FRAAD</name>
<comment type="function">
    <text evidence="7">Catalyzes the tRNA-independent activation of glutamate in presence of ATP and the subsequent transfer of glutamate onto a tRNA(Asp). Glutamate is transferred on the 2-amino-5-(4,5-dihydroxy-2-cyclopenten-1-yl) moiety of the queuosine in the wobble position of the QUC anticodon.</text>
</comment>
<keyword evidence="3 7" id="KW-0547">Nucleotide-binding</keyword>
<evidence type="ECO:0000313" key="10">
    <source>
        <dbReference type="EMBL" id="AFC85216.1"/>
    </source>
</evidence>
<keyword evidence="5 7" id="KW-0067">ATP-binding</keyword>
<dbReference type="HAMAP" id="MF_01428">
    <property type="entry name" value="Glu_Q_tRNA_synth"/>
    <property type="match status" value="1"/>
</dbReference>
<dbReference type="eggNOG" id="COG0008">
    <property type="taxonomic scope" value="Bacteria"/>
</dbReference>
<dbReference type="PANTHER" id="PTHR43311:SF1">
    <property type="entry name" value="GLUTAMYL-Q TRNA(ASP) SYNTHETASE"/>
    <property type="match status" value="1"/>
</dbReference>
<dbReference type="PRINTS" id="PR00987">
    <property type="entry name" value="TRNASYNTHGLU"/>
</dbReference>
<dbReference type="AlphaFoldDB" id="H8KZB2"/>
<evidence type="ECO:0000256" key="7">
    <source>
        <dbReference type="HAMAP-Rule" id="MF_01428"/>
    </source>
</evidence>
<evidence type="ECO:0000256" key="1">
    <source>
        <dbReference type="ARBA" id="ARBA00022598"/>
    </source>
</evidence>
<dbReference type="InterPro" id="IPR000924">
    <property type="entry name" value="Glu/Gln-tRNA-synth"/>
</dbReference>
<accession>H8KZB2</accession>
<dbReference type="GO" id="GO:0005524">
    <property type="term" value="F:ATP binding"/>
    <property type="evidence" value="ECO:0007669"/>
    <property type="project" value="UniProtKB-KW"/>
</dbReference>
<dbReference type="GO" id="GO:0006424">
    <property type="term" value="P:glutamyl-tRNA aminoacylation"/>
    <property type="evidence" value="ECO:0007669"/>
    <property type="project" value="InterPro"/>
</dbReference>
<dbReference type="GO" id="GO:0005829">
    <property type="term" value="C:cytosol"/>
    <property type="evidence" value="ECO:0007669"/>
    <property type="project" value="TreeGrafter"/>
</dbReference>
<dbReference type="HOGENOM" id="CLU_015768_0_1_6"/>
<feature type="binding site" evidence="7">
    <location>
        <position position="170"/>
    </location>
    <ligand>
        <name>L-glutamate</name>
        <dbReference type="ChEBI" id="CHEBI:29985"/>
    </ligand>
</feature>
<evidence type="ECO:0000256" key="6">
    <source>
        <dbReference type="ARBA" id="ARBA00023146"/>
    </source>
</evidence>
<proteinExistence type="inferred from homology"/>
<dbReference type="InterPro" id="IPR049940">
    <property type="entry name" value="GluQ/Sye"/>
</dbReference>
<evidence type="ECO:0000313" key="11">
    <source>
        <dbReference type="Proteomes" id="UP000005234"/>
    </source>
</evidence>
<evidence type="ECO:0000256" key="4">
    <source>
        <dbReference type="ARBA" id="ARBA00022833"/>
    </source>
</evidence>
<feature type="short sequence motif" description="'KMSKS' region" evidence="7">
    <location>
        <begin position="226"/>
        <end position="230"/>
    </location>
</feature>
<sequence length="289" mass="31695">MTVRGRFAPSPTGDLHQGSLLAALGSWLSARRQGGQWLVRIDDIDPPREVAGASQRILASLKRLGLVPDTPVLFQSQRRPAYDQAFEALRQENLVFPCWCSRQLLASQGGVHRDGHCLIGPQTDRAPAWRARTPDEVLHFHDRILGPQQVDLRQTVGDFVVRRVEGFDSYQLATVVDDAWQGVSEVVRGADLLSSTPRQWLLQRWLGLPHPDYAHLPVLLDAQGRKLSKSSQAPALDEMSPADALRTALRQLGSPAAAEIGLPPAELLAAALSMPLPSARSRLRDTSGN</sequence>
<feature type="domain" description="Glutamyl/glutaminyl-tRNA synthetase class Ib catalytic" evidence="9">
    <location>
        <begin position="3"/>
        <end position="249"/>
    </location>
</feature>
<keyword evidence="11" id="KW-1185">Reference proteome</keyword>
<keyword evidence="1 7" id="KW-0436">Ligase</keyword>
<evidence type="ECO:0000256" key="3">
    <source>
        <dbReference type="ARBA" id="ARBA00022741"/>
    </source>
</evidence>
<dbReference type="SUPFAM" id="SSF52374">
    <property type="entry name" value="Nucleotidylyl transferase"/>
    <property type="match status" value="1"/>
</dbReference>
<dbReference type="STRING" id="767434.Fraau_0743"/>
<comment type="similarity">
    <text evidence="7">Belongs to the class-I aminoacyl-tRNA synthetase family. GluQ subfamily.</text>
</comment>
<reference evidence="10" key="1">
    <citation type="submission" date="2012-02" db="EMBL/GenBank/DDBJ databases">
        <title>The complete genome of Frateuria aurantia DSM 6220.</title>
        <authorList>
            <consortium name="US DOE Joint Genome Institute (JGI-PGF)"/>
            <person name="Lucas S."/>
            <person name="Copeland A."/>
            <person name="Lapidus A."/>
            <person name="Glavina del Rio T."/>
            <person name="Dalin E."/>
            <person name="Tice H."/>
            <person name="Bruce D."/>
            <person name="Goodwin L."/>
            <person name="Pitluck S."/>
            <person name="Peters L."/>
            <person name="Ovchinnikova G."/>
            <person name="Teshima H."/>
            <person name="Kyrpides N."/>
            <person name="Mavromatis K."/>
            <person name="Ivanova N."/>
            <person name="Brettin T."/>
            <person name="Detter J.C."/>
            <person name="Han C."/>
            <person name="Larimer F."/>
            <person name="Land M."/>
            <person name="Hauser L."/>
            <person name="Markowitz V."/>
            <person name="Cheng J.-F."/>
            <person name="Hugenholtz P."/>
            <person name="Woyke T."/>
            <person name="Wu D."/>
            <person name="Brambilla E."/>
            <person name="Klenk H.-P."/>
            <person name="Eisen J.A."/>
        </authorList>
    </citation>
    <scope>NUCLEOTIDE SEQUENCE</scope>
    <source>
        <strain evidence="10">DSM 6220</strain>
    </source>
</reference>
<evidence type="ECO:0000259" key="9">
    <source>
        <dbReference type="Pfam" id="PF00749"/>
    </source>
</evidence>
<dbReference type="InterPro" id="IPR014729">
    <property type="entry name" value="Rossmann-like_a/b/a_fold"/>
</dbReference>
<dbReference type="RefSeq" id="WP_014402222.1">
    <property type="nucleotide sequence ID" value="NC_017033.1"/>
</dbReference>
<dbReference type="Gene3D" id="3.40.50.620">
    <property type="entry name" value="HUPs"/>
    <property type="match status" value="1"/>
</dbReference>
<dbReference type="Pfam" id="PF00749">
    <property type="entry name" value="tRNA-synt_1c"/>
    <property type="match status" value="1"/>
</dbReference>
<feature type="short sequence motif" description="'HIGH' region" evidence="7">
    <location>
        <begin position="9"/>
        <end position="19"/>
    </location>
</feature>
<dbReference type="GO" id="GO:0004818">
    <property type="term" value="F:glutamate-tRNA ligase activity"/>
    <property type="evidence" value="ECO:0007669"/>
    <property type="project" value="TreeGrafter"/>
</dbReference>
<evidence type="ECO:0000256" key="2">
    <source>
        <dbReference type="ARBA" id="ARBA00022723"/>
    </source>
</evidence>
<keyword evidence="6 7" id="KW-0030">Aminoacyl-tRNA synthetase</keyword>
<keyword evidence="8" id="KW-0648">Protein biosynthesis</keyword>
<organism evidence="10 11">
    <name type="scientific">Frateuria aurantia (strain ATCC 33424 / DSM 6220 / KCTC 2777 / LMG 1558 / NBRC 3245 / NCIMB 13370)</name>
    <name type="common">Acetobacter aurantius</name>
    <dbReference type="NCBI Taxonomy" id="767434"/>
    <lineage>
        <taxon>Bacteria</taxon>
        <taxon>Pseudomonadati</taxon>
        <taxon>Pseudomonadota</taxon>
        <taxon>Gammaproteobacteria</taxon>
        <taxon>Lysobacterales</taxon>
        <taxon>Rhodanobacteraceae</taxon>
        <taxon>Frateuria</taxon>
    </lineage>
</organism>